<name>A0A9W7GXM4_HIBTR</name>
<keyword evidence="11" id="KW-1185">Reference proteome</keyword>
<feature type="domain" description="E2F/DP family winged-helix DNA-binding" evidence="9">
    <location>
        <begin position="158"/>
        <end position="223"/>
    </location>
</feature>
<dbReference type="GO" id="GO:0090575">
    <property type="term" value="C:RNA polymerase II transcription regulator complex"/>
    <property type="evidence" value="ECO:0007669"/>
    <property type="project" value="TreeGrafter"/>
</dbReference>
<feature type="compositionally biased region" description="Low complexity" evidence="8">
    <location>
        <begin position="20"/>
        <end position="35"/>
    </location>
</feature>
<dbReference type="Pfam" id="PF16421">
    <property type="entry name" value="E2F_CC-MB"/>
    <property type="match status" value="1"/>
</dbReference>
<evidence type="ECO:0000256" key="4">
    <source>
        <dbReference type="ARBA" id="ARBA00023163"/>
    </source>
</evidence>
<evidence type="ECO:0000256" key="5">
    <source>
        <dbReference type="ARBA" id="ARBA00023306"/>
    </source>
</evidence>
<dbReference type="SMART" id="SM01372">
    <property type="entry name" value="E2F_TDP"/>
    <property type="match status" value="1"/>
</dbReference>
<dbReference type="InterPro" id="IPR036388">
    <property type="entry name" value="WH-like_DNA-bd_sf"/>
</dbReference>
<feature type="compositionally biased region" description="Polar residues" evidence="8">
    <location>
        <begin position="100"/>
        <end position="118"/>
    </location>
</feature>
<dbReference type="InterPro" id="IPR037241">
    <property type="entry name" value="E2F-DP_heterodim"/>
</dbReference>
<dbReference type="Proteomes" id="UP001165190">
    <property type="component" value="Unassembled WGS sequence"/>
</dbReference>
<dbReference type="AlphaFoldDB" id="A0A9W7GXM4"/>
<gene>
    <name evidence="10" type="ORF">HRI_000246400</name>
</gene>
<dbReference type="PANTHER" id="PTHR12081:SF105">
    <property type="entry name" value="TRANSCRIPTION FACTOR E2FA"/>
    <property type="match status" value="1"/>
</dbReference>
<keyword evidence="7" id="KW-0175">Coiled coil</keyword>
<proteinExistence type="inferred from homology"/>
<keyword evidence="6" id="KW-0539">Nucleus</keyword>
<feature type="compositionally biased region" description="Polar residues" evidence="8">
    <location>
        <begin position="133"/>
        <end position="146"/>
    </location>
</feature>
<keyword evidence="2 6" id="KW-0805">Transcription regulation</keyword>
<dbReference type="PANTHER" id="PTHR12081">
    <property type="entry name" value="TRANSCRIPTION FACTOR E2F"/>
    <property type="match status" value="1"/>
</dbReference>
<feature type="region of interest" description="Disordered" evidence="8">
    <location>
        <begin position="1"/>
        <end position="53"/>
    </location>
</feature>
<keyword evidence="4 6" id="KW-0804">Transcription</keyword>
<organism evidence="10 11">
    <name type="scientific">Hibiscus trionum</name>
    <name type="common">Flower of an hour</name>
    <dbReference type="NCBI Taxonomy" id="183268"/>
    <lineage>
        <taxon>Eukaryota</taxon>
        <taxon>Viridiplantae</taxon>
        <taxon>Streptophyta</taxon>
        <taxon>Embryophyta</taxon>
        <taxon>Tracheophyta</taxon>
        <taxon>Spermatophyta</taxon>
        <taxon>Magnoliopsida</taxon>
        <taxon>eudicotyledons</taxon>
        <taxon>Gunneridae</taxon>
        <taxon>Pentapetalae</taxon>
        <taxon>rosids</taxon>
        <taxon>malvids</taxon>
        <taxon>Malvales</taxon>
        <taxon>Malvaceae</taxon>
        <taxon>Malvoideae</taxon>
        <taxon>Hibiscus</taxon>
    </lineage>
</organism>
<reference evidence="10" key="1">
    <citation type="submission" date="2023-05" db="EMBL/GenBank/DDBJ databases">
        <title>Genome and transcriptome analyses reveal genes involved in the formation of fine ridges on petal epidermal cells in Hibiscus trionum.</title>
        <authorList>
            <person name="Koshimizu S."/>
            <person name="Masuda S."/>
            <person name="Ishii T."/>
            <person name="Shirasu K."/>
            <person name="Hoshino A."/>
            <person name="Arita M."/>
        </authorList>
    </citation>
    <scope>NUCLEOTIDE SEQUENCE</scope>
    <source>
        <strain evidence="10">Hamamatsu line</strain>
    </source>
</reference>
<feature type="region of interest" description="Disordered" evidence="8">
    <location>
        <begin position="456"/>
        <end position="481"/>
    </location>
</feature>
<dbReference type="Pfam" id="PF02319">
    <property type="entry name" value="WHD_E2F_TDP"/>
    <property type="match status" value="1"/>
</dbReference>
<keyword evidence="5" id="KW-0131">Cell cycle</keyword>
<comment type="similarity">
    <text evidence="1 6">Belongs to the E2F/DP family.</text>
</comment>
<evidence type="ECO:0000256" key="6">
    <source>
        <dbReference type="RuleBase" id="RU003796"/>
    </source>
</evidence>
<comment type="caution">
    <text evidence="10">The sequence shown here is derived from an EMBL/GenBank/DDBJ whole genome shotgun (WGS) entry which is preliminary data.</text>
</comment>
<evidence type="ECO:0000313" key="11">
    <source>
        <dbReference type="Proteomes" id="UP001165190"/>
    </source>
</evidence>
<comment type="subcellular location">
    <subcellularLocation>
        <location evidence="6">Nucleus</location>
    </subcellularLocation>
</comment>
<dbReference type="GO" id="GO:0000978">
    <property type="term" value="F:RNA polymerase II cis-regulatory region sequence-specific DNA binding"/>
    <property type="evidence" value="ECO:0007669"/>
    <property type="project" value="InterPro"/>
</dbReference>
<feature type="region of interest" description="Disordered" evidence="8">
    <location>
        <begin position="100"/>
        <end position="148"/>
    </location>
</feature>
<dbReference type="SUPFAM" id="SSF144074">
    <property type="entry name" value="E2F-DP heterodimerization region"/>
    <property type="match status" value="1"/>
</dbReference>
<dbReference type="FunFam" id="1.10.10.10:FF:000008">
    <property type="entry name" value="E2F transcription factor 1"/>
    <property type="match status" value="1"/>
</dbReference>
<dbReference type="GO" id="GO:0000981">
    <property type="term" value="F:DNA-binding transcription factor activity, RNA polymerase II-specific"/>
    <property type="evidence" value="ECO:0007669"/>
    <property type="project" value="TreeGrafter"/>
</dbReference>
<evidence type="ECO:0000256" key="8">
    <source>
        <dbReference type="SAM" id="MobiDB-lite"/>
    </source>
</evidence>
<dbReference type="CDD" id="cd14660">
    <property type="entry name" value="E2F_DD"/>
    <property type="match status" value="1"/>
</dbReference>
<dbReference type="Gene3D" id="1.10.10.10">
    <property type="entry name" value="Winged helix-like DNA-binding domain superfamily/Winged helix DNA-binding domain"/>
    <property type="match status" value="1"/>
</dbReference>
<sequence length="481" mass="53094">MSGGSRVPDGTSLPYPPPSTASAAPSSTAPSVVPPIRRHLAFTSTKPPFVQPDDYHRFSSSAANARGIIADQEVEAIVVRSPQLKRKNTVDRNEVEYSQWTSSPGVTSISNSPFQTPVSAKGRVNNRSKTSKANKSTPQTPVSNAGSPCPLTPAGNCRYDSSLGLLTKKFVNLIKHAEDGILDLNKAAETLEVQKRRIYDITNVLEGIGLIEKKFKNRIHWKGVGVSRPGETDGDVSVLQGEIENLSVEERRLDDQIREMQERLRDLSENENNQRWLFVTEEDIKGIPCFQNETLIAIKAPHGTTLEVPDPDEDVDYRQRRYRIILRSTMGPIDVYLVSQFEEKFEEMNGANPPLSVPLPSSSGSNENQVGLVNTVGIRKEIEPQAQQNHQISSDIIASQESVGGMMRILPSDIDNDADYWLLSDADVSITDMWKTDTGVEWGGVDMLHPDFVMADVGTPRPETPPSRMTEVPSSDFNSTQ</sequence>
<dbReference type="InterPro" id="IPR015633">
    <property type="entry name" value="E2F"/>
</dbReference>
<evidence type="ECO:0000313" key="10">
    <source>
        <dbReference type="EMBL" id="GMI65770.1"/>
    </source>
</evidence>
<dbReference type="EMBL" id="BSYR01000003">
    <property type="protein sequence ID" value="GMI65770.1"/>
    <property type="molecule type" value="Genomic_DNA"/>
</dbReference>
<dbReference type="InterPro" id="IPR036390">
    <property type="entry name" value="WH_DNA-bd_sf"/>
</dbReference>
<dbReference type="InterPro" id="IPR032198">
    <property type="entry name" value="E2F_CC-MB"/>
</dbReference>
<keyword evidence="3 6" id="KW-0238">DNA-binding</keyword>
<dbReference type="InterPro" id="IPR003316">
    <property type="entry name" value="E2F_WHTH_DNA-bd_dom"/>
</dbReference>
<evidence type="ECO:0000256" key="7">
    <source>
        <dbReference type="SAM" id="Coils"/>
    </source>
</evidence>
<evidence type="ECO:0000256" key="1">
    <source>
        <dbReference type="ARBA" id="ARBA00010940"/>
    </source>
</evidence>
<feature type="coiled-coil region" evidence="7">
    <location>
        <begin position="236"/>
        <end position="270"/>
    </location>
</feature>
<dbReference type="OrthoDB" id="1743261at2759"/>
<protein>
    <submittedName>
        <fullName evidence="10">E2F transcription factor 3</fullName>
    </submittedName>
</protein>
<dbReference type="SUPFAM" id="SSF46785">
    <property type="entry name" value="Winged helix' DNA-binding domain"/>
    <property type="match status" value="1"/>
</dbReference>
<evidence type="ECO:0000256" key="2">
    <source>
        <dbReference type="ARBA" id="ARBA00023015"/>
    </source>
</evidence>
<dbReference type="GO" id="GO:0046983">
    <property type="term" value="F:protein dimerization activity"/>
    <property type="evidence" value="ECO:0007669"/>
    <property type="project" value="InterPro"/>
</dbReference>
<evidence type="ECO:0000256" key="3">
    <source>
        <dbReference type="ARBA" id="ARBA00023125"/>
    </source>
</evidence>
<evidence type="ECO:0000259" key="9">
    <source>
        <dbReference type="SMART" id="SM01372"/>
    </source>
</evidence>
<accession>A0A9W7GXM4</accession>
<feature type="compositionally biased region" description="Polar residues" evidence="8">
    <location>
        <begin position="472"/>
        <end position="481"/>
    </location>
</feature>
<dbReference type="Gene3D" id="6.10.250.540">
    <property type="match status" value="1"/>
</dbReference>